<accession>E9AD41</accession>
<protein>
    <submittedName>
        <fullName evidence="1">Uncharacterized protein</fullName>
    </submittedName>
</protein>
<organism evidence="1 2">
    <name type="scientific">Leishmania major</name>
    <dbReference type="NCBI Taxonomy" id="5664"/>
    <lineage>
        <taxon>Eukaryota</taxon>
        <taxon>Discoba</taxon>
        <taxon>Euglenozoa</taxon>
        <taxon>Kinetoplastea</taxon>
        <taxon>Metakinetoplastina</taxon>
        <taxon>Trypanosomatida</taxon>
        <taxon>Trypanosomatidae</taxon>
        <taxon>Leishmaniinae</taxon>
        <taxon>Leishmania</taxon>
    </lineage>
</organism>
<dbReference type="SMR" id="E9AD41"/>
<dbReference type="EMBL" id="FR796423">
    <property type="protein sequence ID" value="CBZ12124.1"/>
    <property type="molecule type" value="Genomic_DNA"/>
</dbReference>
<dbReference type="GeneID" id="12982654"/>
<dbReference type="InParanoid" id="E9AD41"/>
<dbReference type="VEuPathDB" id="TriTrypDB:LmjF.27.0640"/>
<dbReference type="VEuPathDB" id="TriTrypDB:LMJSD75_270011700"/>
<dbReference type="eggNOG" id="ENOG502SHSQ">
    <property type="taxonomic scope" value="Eukaryota"/>
</dbReference>
<name>E9AD41_LEIMA</name>
<sequence>MLSASSSSSELETADDASVEHAALAYERVRREHALQRYLKAREAYEVACIARERRQLVVQSHNHTLRLLGQVVCDVKAVVDGTLKEGLSVRESTATAAEMLLASSCYKRAERGLVTLLAHEGRQHEVLRAATSPATETSRIPQVFSSGSRAEKPVASSPAKHMLRPLLLLCEWRLDYATLLCRQRLPLFSELARAQRVVSNSRESAREARGRMSAPTTPVVQRCQVQVAEARASLAKARAFQRSLKDRLHQLHQMLSRSAPVHAESGVFVDAGVAEEIQARLRQELAVGHVTLLRILCESLSGAFDERGRLTAL</sequence>
<dbReference type="HOGENOM" id="CLU_886969_0_0_1"/>
<reference evidence="1 2" key="2">
    <citation type="journal article" date="2011" name="Genome Res.">
        <title>Chromosome and gene copy number variation allow major structural change between species and strains of Leishmania.</title>
        <authorList>
            <person name="Rogers M.B."/>
            <person name="Hilley J.D."/>
            <person name="Dickens N.J."/>
            <person name="Wilkes J."/>
            <person name="Bates P.A."/>
            <person name="Depledge D.P."/>
            <person name="Harris D."/>
            <person name="Her Y."/>
            <person name="Herzyk P."/>
            <person name="Imamura H."/>
            <person name="Otto T.D."/>
            <person name="Sanders M."/>
            <person name="Seeger K."/>
            <person name="Dujardin J.C."/>
            <person name="Berriman M."/>
            <person name="Smith D.F."/>
            <person name="Hertz-Fowler C."/>
            <person name="Mottram J.C."/>
        </authorList>
    </citation>
    <scope>NUCLEOTIDE SEQUENCE [LARGE SCALE GENOMIC DNA]</scope>
    <source>
        <strain evidence="2">MHOM/IL/81/Friedlin</strain>
    </source>
</reference>
<keyword evidence="2" id="KW-1185">Reference proteome</keyword>
<dbReference type="AlphaFoldDB" id="E9AD41"/>
<dbReference type="KEGG" id="lma:LMJF_27_0640"/>
<reference evidence="1 2" key="1">
    <citation type="journal article" date="2005" name="Science">
        <title>The genome of the kinetoplastid parasite, Leishmania major.</title>
        <authorList>
            <person name="Ivens A.C."/>
            <person name="Peacock C.S."/>
            <person name="Worthey E.A."/>
            <person name="Murphy L."/>
            <person name="Aggarwal G."/>
            <person name="Berriman M."/>
            <person name="Sisk E."/>
            <person name="Rajandream M.A."/>
            <person name="Adlem E."/>
            <person name="Aert R."/>
            <person name="Anupama A."/>
            <person name="Apostolou Z."/>
            <person name="Attipoe P."/>
            <person name="Bason N."/>
            <person name="Bauser C."/>
            <person name="Beck A."/>
            <person name="Beverley S.M."/>
            <person name="Bianchettin G."/>
            <person name="Borzym K."/>
            <person name="Bothe G."/>
            <person name="Bruschi C.V."/>
            <person name="Collins M."/>
            <person name="Cadag E."/>
            <person name="Ciarloni L."/>
            <person name="Clayton C."/>
            <person name="Coulson R.M."/>
            <person name="Cronin A."/>
            <person name="Cruz A.K."/>
            <person name="Davies R.M."/>
            <person name="De Gaudenzi J."/>
            <person name="Dobson D.E."/>
            <person name="Duesterhoeft A."/>
            <person name="Fazelina G."/>
            <person name="Fosker N."/>
            <person name="Frasch A.C."/>
            <person name="Fraser A."/>
            <person name="Fuchs M."/>
            <person name="Gabel C."/>
            <person name="Goble A."/>
            <person name="Goffeau A."/>
            <person name="Harris D."/>
            <person name="Hertz-Fowler C."/>
            <person name="Hilbert H."/>
            <person name="Horn D."/>
            <person name="Huang Y."/>
            <person name="Klages S."/>
            <person name="Knights A."/>
            <person name="Kube M."/>
            <person name="Larke N."/>
            <person name="Litvin L."/>
            <person name="Lord A."/>
            <person name="Louie T."/>
            <person name="Marra M."/>
            <person name="Masuy D."/>
            <person name="Matthews K."/>
            <person name="Michaeli S."/>
            <person name="Mottram J.C."/>
            <person name="Muller-Auer S."/>
            <person name="Munden H."/>
            <person name="Nelson S."/>
            <person name="Norbertczak H."/>
            <person name="Oliver K."/>
            <person name="O'neil S."/>
            <person name="Pentony M."/>
            <person name="Pohl T.M."/>
            <person name="Price C."/>
            <person name="Purnelle B."/>
            <person name="Quail M.A."/>
            <person name="Rabbinowitsch E."/>
            <person name="Reinhardt R."/>
            <person name="Rieger M."/>
            <person name="Rinta J."/>
            <person name="Robben J."/>
            <person name="Robertson L."/>
            <person name="Ruiz J.C."/>
            <person name="Rutter S."/>
            <person name="Saunders D."/>
            <person name="Schafer M."/>
            <person name="Schein J."/>
            <person name="Schwartz D.C."/>
            <person name="Seeger K."/>
            <person name="Seyler A."/>
            <person name="Sharp S."/>
            <person name="Shin H."/>
            <person name="Sivam D."/>
            <person name="Squares R."/>
            <person name="Squares S."/>
            <person name="Tosato V."/>
            <person name="Vogt C."/>
            <person name="Volckaert G."/>
            <person name="Wambutt R."/>
            <person name="Warren T."/>
            <person name="Wedler H."/>
            <person name="Woodward J."/>
            <person name="Zhou S."/>
            <person name="Zimmermann W."/>
            <person name="Smith D.F."/>
            <person name="Blackwell J.M."/>
            <person name="Stuart K.D."/>
            <person name="Barrell B."/>
            <person name="Myler P.J."/>
        </authorList>
    </citation>
    <scope>NUCLEOTIDE SEQUENCE [LARGE SCALE GENOMIC DNA]</scope>
    <source>
        <strain evidence="2">MHOM/IL/81/Friedlin</strain>
    </source>
</reference>
<dbReference type="Proteomes" id="UP000000542">
    <property type="component" value="Chromosome 27"/>
</dbReference>
<dbReference type="VEuPathDB" id="TriTrypDB:LMJLV39_270011800"/>
<proteinExistence type="predicted"/>
<dbReference type="OMA" id="HAESGVF"/>
<dbReference type="RefSeq" id="XP_003721870.1">
    <property type="nucleotide sequence ID" value="XM_003721822.1"/>
</dbReference>
<gene>
    <name evidence="1" type="ORF">LMJF_27_0640</name>
</gene>
<dbReference type="VEuPathDB" id="TriTrypDB:LMJFC_270012100"/>
<evidence type="ECO:0000313" key="2">
    <source>
        <dbReference type="Proteomes" id="UP000000542"/>
    </source>
</evidence>
<evidence type="ECO:0000313" key="1">
    <source>
        <dbReference type="EMBL" id="CBZ12124.1"/>
    </source>
</evidence>